<organism evidence="2 3">
    <name type="scientific">Liparis tanakae</name>
    <name type="common">Tanaka's snailfish</name>
    <dbReference type="NCBI Taxonomy" id="230148"/>
    <lineage>
        <taxon>Eukaryota</taxon>
        <taxon>Metazoa</taxon>
        <taxon>Chordata</taxon>
        <taxon>Craniata</taxon>
        <taxon>Vertebrata</taxon>
        <taxon>Euteleostomi</taxon>
        <taxon>Actinopterygii</taxon>
        <taxon>Neopterygii</taxon>
        <taxon>Teleostei</taxon>
        <taxon>Neoteleostei</taxon>
        <taxon>Acanthomorphata</taxon>
        <taxon>Eupercaria</taxon>
        <taxon>Perciformes</taxon>
        <taxon>Cottioidei</taxon>
        <taxon>Cottales</taxon>
        <taxon>Liparidae</taxon>
        <taxon>Liparis</taxon>
    </lineage>
</organism>
<proteinExistence type="predicted"/>
<keyword evidence="3" id="KW-1185">Reference proteome</keyword>
<evidence type="ECO:0000313" key="2">
    <source>
        <dbReference type="EMBL" id="TNN66307.1"/>
    </source>
</evidence>
<accession>A0A4Z2HKR3</accession>
<dbReference type="Proteomes" id="UP000314294">
    <property type="component" value="Unassembled WGS sequence"/>
</dbReference>
<feature type="compositionally biased region" description="Basic and acidic residues" evidence="1">
    <location>
        <begin position="24"/>
        <end position="52"/>
    </location>
</feature>
<sequence length="233" mass="26058">MALVSLSIFFSRLEDERQEVVRSKRQAIKESKWEKGKGGGGEGERGSTDLETRGQSGPGLATEEVGVRMKFLSLTHMLLKSSRYVSSPLPSDIRLSSLSISLASTFHHVVEDGDHDVPQIGLRHQRHLQERTDHRRDEVQLVFPWRRDRTRCQTSALRTMSAASRRLFTTATLTAVPFSSFLMSDSMLVRMRAHMTSLTASRQSAWTAVGRLLSVSLTKPATSRTVKIFSSSP</sequence>
<reference evidence="2 3" key="1">
    <citation type="submission" date="2019-03" db="EMBL/GenBank/DDBJ databases">
        <title>First draft genome of Liparis tanakae, snailfish: a comprehensive survey of snailfish specific genes.</title>
        <authorList>
            <person name="Kim W."/>
            <person name="Song I."/>
            <person name="Jeong J.-H."/>
            <person name="Kim D."/>
            <person name="Kim S."/>
            <person name="Ryu S."/>
            <person name="Song J.Y."/>
            <person name="Lee S.K."/>
        </authorList>
    </citation>
    <scope>NUCLEOTIDE SEQUENCE [LARGE SCALE GENOMIC DNA]</scope>
    <source>
        <tissue evidence="2">Muscle</tissue>
    </source>
</reference>
<dbReference type="AlphaFoldDB" id="A0A4Z2HKR3"/>
<feature type="region of interest" description="Disordered" evidence="1">
    <location>
        <begin position="24"/>
        <end position="60"/>
    </location>
</feature>
<gene>
    <name evidence="2" type="ORF">EYF80_023443</name>
</gene>
<protein>
    <submittedName>
        <fullName evidence="2">Uncharacterized protein</fullName>
    </submittedName>
</protein>
<evidence type="ECO:0000256" key="1">
    <source>
        <dbReference type="SAM" id="MobiDB-lite"/>
    </source>
</evidence>
<evidence type="ECO:0000313" key="3">
    <source>
        <dbReference type="Proteomes" id="UP000314294"/>
    </source>
</evidence>
<name>A0A4Z2HKR3_9TELE</name>
<comment type="caution">
    <text evidence="2">The sequence shown here is derived from an EMBL/GenBank/DDBJ whole genome shotgun (WGS) entry which is preliminary data.</text>
</comment>
<dbReference type="EMBL" id="SRLO01000221">
    <property type="protein sequence ID" value="TNN66307.1"/>
    <property type="molecule type" value="Genomic_DNA"/>
</dbReference>